<dbReference type="AlphaFoldDB" id="A0A0G8CJX0"/>
<accession>A0A0G8CJX0</accession>
<reference evidence="2 3" key="1">
    <citation type="journal article" date="2015" name="Genome Announc.">
        <title>Next-Generation Whole-Genome Sequencing of Eight Strains of Bacillus cereus, Isolated from Food.</title>
        <authorList>
            <person name="Krawczyk A.O."/>
            <person name="de Jong A."/>
            <person name="Eijlander R.T."/>
            <person name="Berendsen E.M."/>
            <person name="Holsappel S."/>
            <person name="Wells-Bennik M.H."/>
            <person name="Kuipers O.P."/>
        </authorList>
    </citation>
    <scope>NUCLEOTIDE SEQUENCE [LARGE SCALE GENOMIC DNA]</scope>
    <source>
        <strain evidence="2 3">B4147</strain>
    </source>
</reference>
<sequence>MDFTYIQNKTELLKHQSPLNGSVFKPVLSQKEKGNSQNHHLDFPQLGAIVE</sequence>
<evidence type="ECO:0000256" key="1">
    <source>
        <dbReference type="SAM" id="MobiDB-lite"/>
    </source>
</evidence>
<feature type="region of interest" description="Disordered" evidence="1">
    <location>
        <begin position="30"/>
        <end position="51"/>
    </location>
</feature>
<name>A0A0G8CJX0_9BACI</name>
<evidence type="ECO:0000313" key="3">
    <source>
        <dbReference type="Proteomes" id="UP000035350"/>
    </source>
</evidence>
<dbReference type="EMBL" id="LCYN01000004">
    <property type="protein sequence ID" value="KKZ99346.1"/>
    <property type="molecule type" value="Genomic_DNA"/>
</dbReference>
<evidence type="ECO:0000313" key="2">
    <source>
        <dbReference type="EMBL" id="KKZ99346.1"/>
    </source>
</evidence>
<dbReference type="Proteomes" id="UP000035350">
    <property type="component" value="Unassembled WGS sequence"/>
</dbReference>
<reference evidence="3" key="2">
    <citation type="submission" date="2015-04" db="EMBL/GenBank/DDBJ databases">
        <title>Draft Genome Sequences of Eight Spore-Forming Food Isolates of Bacillus cereus Genome sequencing.</title>
        <authorList>
            <person name="Krawcyk A.O."/>
            <person name="de Jong A."/>
            <person name="Eijlander R.T."/>
            <person name="Berendsen E.M."/>
            <person name="Holsappel S."/>
            <person name="Wells-Bennik M."/>
            <person name="Kuipers O.P."/>
        </authorList>
    </citation>
    <scope>NUCLEOTIDE SEQUENCE [LARGE SCALE GENOMIC DNA]</scope>
    <source>
        <strain evidence="3">B4147</strain>
    </source>
</reference>
<gene>
    <name evidence="2" type="ORF">B4147_3930</name>
</gene>
<comment type="caution">
    <text evidence="2">The sequence shown here is derived from an EMBL/GenBank/DDBJ whole genome shotgun (WGS) entry which is preliminary data.</text>
</comment>
<protein>
    <submittedName>
        <fullName evidence="2">Uncharacterized protein</fullName>
    </submittedName>
</protein>
<proteinExistence type="predicted"/>
<organism evidence="2 3">
    <name type="scientific">Bacillus wiedmannii</name>
    <dbReference type="NCBI Taxonomy" id="1890302"/>
    <lineage>
        <taxon>Bacteria</taxon>
        <taxon>Bacillati</taxon>
        <taxon>Bacillota</taxon>
        <taxon>Bacilli</taxon>
        <taxon>Bacillales</taxon>
        <taxon>Bacillaceae</taxon>
        <taxon>Bacillus</taxon>
        <taxon>Bacillus cereus group</taxon>
    </lineage>
</organism>
<feature type="compositionally biased region" description="Basic and acidic residues" evidence="1">
    <location>
        <begin position="30"/>
        <end position="42"/>
    </location>
</feature>